<protein>
    <recommendedName>
        <fullName evidence="3">Phage protein</fullName>
    </recommendedName>
</protein>
<keyword evidence="2" id="KW-1185">Reference proteome</keyword>
<evidence type="ECO:0000313" key="2">
    <source>
        <dbReference type="Proteomes" id="UP000679247"/>
    </source>
</evidence>
<evidence type="ECO:0000313" key="1">
    <source>
        <dbReference type="EMBL" id="QVY60933.1"/>
    </source>
</evidence>
<reference evidence="1 2" key="1">
    <citation type="submission" date="2021-03" db="EMBL/GenBank/DDBJ databases">
        <title>The first data on the complete genome of the tetrodotoxin-producing bacterium.</title>
        <authorList>
            <person name="Melnikova D.I."/>
            <person name="Nijland R."/>
            <person name="Magarlamov T.Y."/>
        </authorList>
    </citation>
    <scope>NUCLEOTIDE SEQUENCE [LARGE SCALE GENOMIC DNA]</scope>
    <source>
        <strain evidence="1 2">1839</strain>
    </source>
</reference>
<dbReference type="RefSeq" id="WP_214475743.1">
    <property type="nucleotide sequence ID" value="NZ_CP071709.1"/>
</dbReference>
<gene>
    <name evidence="1" type="ORF">J1899_18470</name>
</gene>
<name>A0ABX8F941_9BACI</name>
<dbReference type="Proteomes" id="UP000679247">
    <property type="component" value="Chromosome"/>
</dbReference>
<sequence>MVNKQPVSVKEAVFSKEQILKAANYRERRDLLSVLLKDDQQYSLAEVDQTIEKFMKKRVK</sequence>
<accession>A0ABX8F941</accession>
<evidence type="ECO:0008006" key="3">
    <source>
        <dbReference type="Google" id="ProtNLM"/>
    </source>
</evidence>
<organism evidence="1 2">
    <name type="scientific">Cytobacillus gottheilii</name>
    <dbReference type="NCBI Taxonomy" id="859144"/>
    <lineage>
        <taxon>Bacteria</taxon>
        <taxon>Bacillati</taxon>
        <taxon>Bacillota</taxon>
        <taxon>Bacilli</taxon>
        <taxon>Bacillales</taxon>
        <taxon>Bacillaceae</taxon>
        <taxon>Cytobacillus</taxon>
    </lineage>
</organism>
<dbReference type="EMBL" id="CP071709">
    <property type="protein sequence ID" value="QVY60933.1"/>
    <property type="molecule type" value="Genomic_DNA"/>
</dbReference>
<proteinExistence type="predicted"/>